<keyword evidence="4 5" id="KW-0472">Membrane</keyword>
<feature type="transmembrane region" description="Helical" evidence="5">
    <location>
        <begin position="228"/>
        <end position="250"/>
    </location>
</feature>
<dbReference type="Pfam" id="PF00361">
    <property type="entry name" value="Proton_antipo_M"/>
    <property type="match status" value="1"/>
</dbReference>
<dbReference type="RefSeq" id="WP_130648520.1">
    <property type="nucleotide sequence ID" value="NZ_BMHA01000005.1"/>
</dbReference>
<dbReference type="PANTHER" id="PTHR22773">
    <property type="entry name" value="NADH DEHYDROGENASE"/>
    <property type="match status" value="1"/>
</dbReference>
<dbReference type="GO" id="GO:0048038">
    <property type="term" value="F:quinone binding"/>
    <property type="evidence" value="ECO:0007669"/>
    <property type="project" value="UniProtKB-KW"/>
</dbReference>
<feature type="transmembrane region" description="Helical" evidence="5">
    <location>
        <begin position="366"/>
        <end position="383"/>
    </location>
</feature>
<comment type="subunit">
    <text evidence="5">NDH-1 is composed of 14 different subunits. Subunits NuoA, H, J, K, L, M, N constitute the membrane sector of the complex.</text>
</comment>
<evidence type="ECO:0000256" key="1">
    <source>
        <dbReference type="ARBA" id="ARBA00004127"/>
    </source>
</evidence>
<dbReference type="HAMAP" id="MF_00445">
    <property type="entry name" value="NDH1_NuoN_1"/>
    <property type="match status" value="1"/>
</dbReference>
<keyword evidence="5" id="KW-0813">Transport</keyword>
<dbReference type="InterPro" id="IPR001750">
    <property type="entry name" value="ND/Mrp_TM"/>
</dbReference>
<evidence type="ECO:0000313" key="9">
    <source>
        <dbReference type="Proteomes" id="UP000650511"/>
    </source>
</evidence>
<dbReference type="NCBIfam" id="TIGR01770">
    <property type="entry name" value="NDH_I_N"/>
    <property type="match status" value="1"/>
</dbReference>
<accession>A0A8J3ETS5</accession>
<evidence type="ECO:0000256" key="4">
    <source>
        <dbReference type="ARBA" id="ARBA00023136"/>
    </source>
</evidence>
<comment type="function">
    <text evidence="5">NDH-1 shuttles electrons from NADH, via FMN and iron-sulfur (Fe-S) centers, to quinones in the respiratory chain. The immediate electron acceptor for the enzyme in this species is believed to be a menaquinone. Couples the redox reaction to proton translocation (for every two electrons transferred, four hydrogen ions are translocated across the cytoplasmic membrane), and thus conserves the redox energy in a proton gradient.</text>
</comment>
<reference evidence="8" key="2">
    <citation type="submission" date="2020-09" db="EMBL/GenBank/DDBJ databases">
        <authorList>
            <person name="Sun Q."/>
            <person name="Zhou Y."/>
        </authorList>
    </citation>
    <scope>NUCLEOTIDE SEQUENCE</scope>
    <source>
        <strain evidence="8">CGMCC 1.14988</strain>
    </source>
</reference>
<feature type="transmembrane region" description="Helical" evidence="5">
    <location>
        <begin position="471"/>
        <end position="495"/>
    </location>
</feature>
<feature type="transmembrane region" description="Helical" evidence="5">
    <location>
        <begin position="143"/>
        <end position="164"/>
    </location>
</feature>
<keyword evidence="2 5" id="KW-0812">Transmembrane</keyword>
<name>A0A8J3ETS5_9ACTN</name>
<feature type="transmembrane region" description="Helical" evidence="5">
    <location>
        <begin position="176"/>
        <end position="191"/>
    </location>
</feature>
<feature type="transmembrane region" description="Helical" evidence="5">
    <location>
        <begin position="507"/>
        <end position="532"/>
    </location>
</feature>
<evidence type="ECO:0000256" key="5">
    <source>
        <dbReference type="HAMAP-Rule" id="MF_00445"/>
    </source>
</evidence>
<keyword evidence="5" id="KW-0874">Quinone</keyword>
<comment type="subcellular location">
    <subcellularLocation>
        <location evidence="5">Cell membrane</location>
        <topology evidence="5">Multi-pass membrane protein</topology>
    </subcellularLocation>
    <subcellularLocation>
        <location evidence="1">Endomembrane system</location>
        <topology evidence="1">Multi-pass membrane protein</topology>
    </subcellularLocation>
    <subcellularLocation>
        <location evidence="6">Membrane</location>
        <topology evidence="6">Multi-pass membrane protein</topology>
    </subcellularLocation>
</comment>
<feature type="transmembrane region" description="Helical" evidence="5">
    <location>
        <begin position="270"/>
        <end position="295"/>
    </location>
</feature>
<dbReference type="EC" id="7.1.1.-" evidence="5"/>
<protein>
    <recommendedName>
        <fullName evidence="5">NADH-quinone oxidoreductase subunit N</fullName>
        <ecNumber evidence="5">7.1.1.-</ecNumber>
    </recommendedName>
    <alternativeName>
        <fullName evidence="5">NADH dehydrogenase I subunit N</fullName>
    </alternativeName>
    <alternativeName>
        <fullName evidence="5">NDH-1 subunit N</fullName>
    </alternativeName>
</protein>
<feature type="transmembrane region" description="Helical" evidence="5">
    <location>
        <begin position="97"/>
        <end position="116"/>
    </location>
</feature>
<dbReference type="InterPro" id="IPR010096">
    <property type="entry name" value="NADH-Q_OxRdtase_suN/2"/>
</dbReference>
<evidence type="ECO:0000313" key="8">
    <source>
        <dbReference type="EMBL" id="GGI05741.1"/>
    </source>
</evidence>
<keyword evidence="5" id="KW-0520">NAD</keyword>
<dbReference type="GO" id="GO:0042773">
    <property type="term" value="P:ATP synthesis coupled electron transport"/>
    <property type="evidence" value="ECO:0007669"/>
    <property type="project" value="InterPro"/>
</dbReference>
<feature type="transmembrane region" description="Helical" evidence="5">
    <location>
        <begin position="69"/>
        <end position="90"/>
    </location>
</feature>
<dbReference type="AlphaFoldDB" id="A0A8J3ETS5"/>
<feature type="transmembrane region" description="Helical" evidence="5">
    <location>
        <begin position="16"/>
        <end position="38"/>
    </location>
</feature>
<organism evidence="8 9">
    <name type="scientific">Egicoccus halophilus</name>
    <dbReference type="NCBI Taxonomy" id="1670830"/>
    <lineage>
        <taxon>Bacteria</taxon>
        <taxon>Bacillati</taxon>
        <taxon>Actinomycetota</taxon>
        <taxon>Nitriliruptoria</taxon>
        <taxon>Egicoccales</taxon>
        <taxon>Egicoccaceae</taxon>
        <taxon>Egicoccus</taxon>
    </lineage>
</organism>
<feature type="transmembrane region" description="Helical" evidence="5">
    <location>
        <begin position="435"/>
        <end position="459"/>
    </location>
</feature>
<feature type="transmembrane region" description="Helical" evidence="5">
    <location>
        <begin position="307"/>
        <end position="331"/>
    </location>
</feature>
<reference evidence="8" key="1">
    <citation type="journal article" date="2014" name="Int. J. Syst. Evol. Microbiol.">
        <title>Complete genome sequence of Corynebacterium casei LMG S-19264T (=DSM 44701T), isolated from a smear-ripened cheese.</title>
        <authorList>
            <consortium name="US DOE Joint Genome Institute (JGI-PGF)"/>
            <person name="Walter F."/>
            <person name="Albersmeier A."/>
            <person name="Kalinowski J."/>
            <person name="Ruckert C."/>
        </authorList>
    </citation>
    <scope>NUCLEOTIDE SEQUENCE</scope>
    <source>
        <strain evidence="8">CGMCC 1.14988</strain>
    </source>
</reference>
<evidence type="ECO:0000256" key="6">
    <source>
        <dbReference type="RuleBase" id="RU000320"/>
    </source>
</evidence>
<evidence type="ECO:0000256" key="2">
    <source>
        <dbReference type="ARBA" id="ARBA00022692"/>
    </source>
</evidence>
<keyword evidence="3 5" id="KW-1133">Transmembrane helix</keyword>
<dbReference type="Proteomes" id="UP000650511">
    <property type="component" value="Unassembled WGS sequence"/>
</dbReference>
<comment type="similarity">
    <text evidence="5">Belongs to the complex I subunit 2 family.</text>
</comment>
<proteinExistence type="inferred from homology"/>
<keyword evidence="5" id="KW-1278">Translocase</keyword>
<gene>
    <name evidence="8" type="primary">nuoN-1</name>
    <name evidence="5" type="synonym">nuoN</name>
    <name evidence="8" type="ORF">GCM10011354_15600</name>
</gene>
<feature type="transmembrane region" description="Helical" evidence="5">
    <location>
        <begin position="337"/>
        <end position="359"/>
    </location>
</feature>
<dbReference type="GO" id="GO:0008137">
    <property type="term" value="F:NADH dehydrogenase (ubiquinone) activity"/>
    <property type="evidence" value="ECO:0007669"/>
    <property type="project" value="InterPro"/>
</dbReference>
<feature type="transmembrane region" description="Helical" evidence="5">
    <location>
        <begin position="395"/>
        <end position="414"/>
    </location>
</feature>
<keyword evidence="5" id="KW-1003">Cell membrane</keyword>
<feature type="domain" description="NADH:quinone oxidoreductase/Mrp antiporter transmembrane" evidence="7">
    <location>
        <begin position="191"/>
        <end position="485"/>
    </location>
</feature>
<dbReference type="GO" id="GO:0050136">
    <property type="term" value="F:NADH dehydrogenase (quinone) (non-electrogenic) activity"/>
    <property type="evidence" value="ECO:0007669"/>
    <property type="project" value="UniProtKB-UniRule"/>
</dbReference>
<dbReference type="GO" id="GO:0005886">
    <property type="term" value="C:plasma membrane"/>
    <property type="evidence" value="ECO:0007669"/>
    <property type="project" value="UniProtKB-SubCell"/>
</dbReference>
<feature type="transmembrane region" description="Helical" evidence="5">
    <location>
        <begin position="45"/>
        <end position="63"/>
    </location>
</feature>
<comment type="caution">
    <text evidence="8">The sequence shown here is derived from an EMBL/GenBank/DDBJ whole genome shotgun (WGS) entry which is preliminary data.</text>
</comment>
<dbReference type="GO" id="GO:0012505">
    <property type="term" value="C:endomembrane system"/>
    <property type="evidence" value="ECO:0007669"/>
    <property type="project" value="UniProtKB-SubCell"/>
</dbReference>
<evidence type="ECO:0000259" key="7">
    <source>
        <dbReference type="Pfam" id="PF00361"/>
    </source>
</evidence>
<dbReference type="EMBL" id="BMHA01000005">
    <property type="protein sequence ID" value="GGI05741.1"/>
    <property type="molecule type" value="Genomic_DNA"/>
</dbReference>
<dbReference type="OrthoDB" id="9811718at2"/>
<evidence type="ECO:0000256" key="3">
    <source>
        <dbReference type="ARBA" id="ARBA00022989"/>
    </source>
</evidence>
<feature type="transmembrane region" description="Helical" evidence="5">
    <location>
        <begin position="197"/>
        <end position="216"/>
    </location>
</feature>
<comment type="catalytic activity">
    <reaction evidence="5">
        <text>a quinone + NADH + 5 H(+)(in) = a quinol + NAD(+) + 4 H(+)(out)</text>
        <dbReference type="Rhea" id="RHEA:57888"/>
        <dbReference type="ChEBI" id="CHEBI:15378"/>
        <dbReference type="ChEBI" id="CHEBI:24646"/>
        <dbReference type="ChEBI" id="CHEBI:57540"/>
        <dbReference type="ChEBI" id="CHEBI:57945"/>
        <dbReference type="ChEBI" id="CHEBI:132124"/>
    </reaction>
</comment>
<sequence length="548" mass="57009">MPVFLAQSTIADGPQIAWSSFAPELAVVCASLVLLLLAVAGSRRLLVGIVAGVPAIAAGVWLVTEGFVVPGAVTIALGAAAPALVVAFPGRPSLTQSWGAGLSLLAALVLTFWQYAEVLAPEGGLIAPQSAMQGALANDGIGFFTRITVYLSALLVIPIGYGYLRDRRIGRAEVEPLLLLSVAGMAFLGTANDLITLFISLEVLSMALYILTGLARRDRRSQESSLKYFILGSVASAILLYGMALLYVATGSLDLPTIGAGLGLVTTPSVVGALGLALVTVGIGFKVALAPFHLWTPDVYQGAPTNVTAFMAAAVKAAGFAALLRLYLVAFPALEQLWIPVLSVLAAISMLYGAWVAIVQRDVKRMLAFSSITHAGYATIGVVSNSDAGLSATLWYLLTYAVATLGAFGCVLAIERVRRGEVTLVDLRGLGKTSPLLAGIFTLCLLSLAGVPATAGFIGKLVVFQAGVAAGHTWLVVIGVLSSVIAAFFYLRLAGMMFLEDVEEGRAIPLVTTGLSAGVYASAVLVLFLGIWPQLLLQLSEYAAAVVR</sequence>
<comment type="caution">
    <text evidence="5">Lacks conserved residue(s) required for the propagation of feature annotation.</text>
</comment>
<keyword evidence="9" id="KW-1185">Reference proteome</keyword>